<gene>
    <name evidence="1" type="ORF">HPB50_015654</name>
</gene>
<dbReference type="EMBL" id="CM023481">
    <property type="protein sequence ID" value="KAH6946864.1"/>
    <property type="molecule type" value="Genomic_DNA"/>
</dbReference>
<evidence type="ECO:0000313" key="1">
    <source>
        <dbReference type="EMBL" id="KAH6946864.1"/>
    </source>
</evidence>
<dbReference type="Proteomes" id="UP000821845">
    <property type="component" value="Chromosome 1"/>
</dbReference>
<organism evidence="1 2">
    <name type="scientific">Hyalomma asiaticum</name>
    <name type="common">Tick</name>
    <dbReference type="NCBI Taxonomy" id="266040"/>
    <lineage>
        <taxon>Eukaryota</taxon>
        <taxon>Metazoa</taxon>
        <taxon>Ecdysozoa</taxon>
        <taxon>Arthropoda</taxon>
        <taxon>Chelicerata</taxon>
        <taxon>Arachnida</taxon>
        <taxon>Acari</taxon>
        <taxon>Parasitiformes</taxon>
        <taxon>Ixodida</taxon>
        <taxon>Ixodoidea</taxon>
        <taxon>Ixodidae</taxon>
        <taxon>Hyalomminae</taxon>
        <taxon>Hyalomma</taxon>
    </lineage>
</organism>
<proteinExistence type="predicted"/>
<sequence length="598" mass="68043">MYQDNEEVVLWMNTVGPYYNRQETYTYLSLPFCVGPKASISHYHETLGEALLGVELEFSGLDILFKAPVAKTTYCDITLDSAKLHAFIYAVKNHYWYQMYIDGLPIWGIVGEHDESDNSYYLWTHKKFEIGYNGNRIVDVNLTSEVKTKLVLNQKIFLTYEIHWFSIFNSFMMVIFLVGLVSMILMRTLRKDYARYSKDEEMDDMERDLGDEYGWKQVHGDVFRPPTHTLLFSALIGTGHQVAVVVLCVILFAIMGELYTERGSLLSTAIFVYAATSPINGYFGGSLYGRMGGKQWIKQMLVSAFLLPALVCGTAFVINFIAIYYHASRAIPFGTMVAVTCICLFIILPLTLVGTVLGRNLAGQPNYPCRINAVPRPIPEKKWFMEPSVIVVLGGILPFGSIFIEMYFIFTSFWAYKIYYVYGFMLLVFLILTIVTICVTIVCTYFLLNAEDYRWSNLWTRWRWRAPPEDRAKRFPLKKATDHQFQRLRHPNTAAVSMKPQQHLRAGRTGIKSASQDEQDANQPEKDAPMTKDSVRGDSVSAPVKRPLKAVTQKCDGNLVSEEGEPLAKTPPVRCIGTFGFIGTSAFVRKIYSTVKID</sequence>
<evidence type="ECO:0000313" key="2">
    <source>
        <dbReference type="Proteomes" id="UP000821845"/>
    </source>
</evidence>
<reference evidence="1" key="1">
    <citation type="submission" date="2020-05" db="EMBL/GenBank/DDBJ databases">
        <title>Large-scale comparative analyses of tick genomes elucidate their genetic diversity and vector capacities.</title>
        <authorList>
            <person name="Jia N."/>
            <person name="Wang J."/>
            <person name="Shi W."/>
            <person name="Du L."/>
            <person name="Sun Y."/>
            <person name="Zhan W."/>
            <person name="Jiang J."/>
            <person name="Wang Q."/>
            <person name="Zhang B."/>
            <person name="Ji P."/>
            <person name="Sakyi L.B."/>
            <person name="Cui X."/>
            <person name="Yuan T."/>
            <person name="Jiang B."/>
            <person name="Yang W."/>
            <person name="Lam T.T.-Y."/>
            <person name="Chang Q."/>
            <person name="Ding S."/>
            <person name="Wang X."/>
            <person name="Zhu J."/>
            <person name="Ruan X."/>
            <person name="Zhao L."/>
            <person name="Wei J."/>
            <person name="Que T."/>
            <person name="Du C."/>
            <person name="Cheng J."/>
            <person name="Dai P."/>
            <person name="Han X."/>
            <person name="Huang E."/>
            <person name="Gao Y."/>
            <person name="Liu J."/>
            <person name="Shao H."/>
            <person name="Ye R."/>
            <person name="Li L."/>
            <person name="Wei W."/>
            <person name="Wang X."/>
            <person name="Wang C."/>
            <person name="Yang T."/>
            <person name="Huo Q."/>
            <person name="Li W."/>
            <person name="Guo W."/>
            <person name="Chen H."/>
            <person name="Zhou L."/>
            <person name="Ni X."/>
            <person name="Tian J."/>
            <person name="Zhou Y."/>
            <person name="Sheng Y."/>
            <person name="Liu T."/>
            <person name="Pan Y."/>
            <person name="Xia L."/>
            <person name="Li J."/>
            <person name="Zhao F."/>
            <person name="Cao W."/>
        </authorList>
    </citation>
    <scope>NUCLEOTIDE SEQUENCE</scope>
    <source>
        <strain evidence="1">Hyas-2018</strain>
    </source>
</reference>
<protein>
    <submittedName>
        <fullName evidence="1">Uncharacterized protein</fullName>
    </submittedName>
</protein>
<name>A0ACB7TLG6_HYAAI</name>
<comment type="caution">
    <text evidence="1">The sequence shown here is derived from an EMBL/GenBank/DDBJ whole genome shotgun (WGS) entry which is preliminary data.</text>
</comment>
<keyword evidence="2" id="KW-1185">Reference proteome</keyword>
<accession>A0ACB7TLG6</accession>